<keyword evidence="7" id="KW-1185">Reference proteome</keyword>
<accession>A0AAD6T882</accession>
<gene>
    <name evidence="6" type="ORF">C8F04DRAFT_947099</name>
</gene>
<dbReference type="PANTHER" id="PTHR47427">
    <property type="entry name" value="PROTEIN STE12"/>
    <property type="match status" value="1"/>
</dbReference>
<dbReference type="GO" id="GO:0003700">
    <property type="term" value="F:DNA-binding transcription factor activity"/>
    <property type="evidence" value="ECO:0007669"/>
    <property type="project" value="InterPro"/>
</dbReference>
<reference evidence="6" key="1">
    <citation type="submission" date="2023-03" db="EMBL/GenBank/DDBJ databases">
        <title>Massive genome expansion in bonnet fungi (Mycena s.s.) driven by repeated elements and novel gene families across ecological guilds.</title>
        <authorList>
            <consortium name="Lawrence Berkeley National Laboratory"/>
            <person name="Harder C.B."/>
            <person name="Miyauchi S."/>
            <person name="Viragh M."/>
            <person name="Kuo A."/>
            <person name="Thoen E."/>
            <person name="Andreopoulos B."/>
            <person name="Lu D."/>
            <person name="Skrede I."/>
            <person name="Drula E."/>
            <person name="Henrissat B."/>
            <person name="Morin E."/>
            <person name="Kohler A."/>
            <person name="Barry K."/>
            <person name="LaButti K."/>
            <person name="Morin E."/>
            <person name="Salamov A."/>
            <person name="Lipzen A."/>
            <person name="Mereny Z."/>
            <person name="Hegedus B."/>
            <person name="Baldrian P."/>
            <person name="Stursova M."/>
            <person name="Weitz H."/>
            <person name="Taylor A."/>
            <person name="Grigoriev I.V."/>
            <person name="Nagy L.G."/>
            <person name="Martin F."/>
            <person name="Kauserud H."/>
        </authorList>
    </citation>
    <scope>NUCLEOTIDE SEQUENCE</scope>
    <source>
        <strain evidence="6">CBHHK200</strain>
    </source>
</reference>
<dbReference type="EMBL" id="JARJCM010000016">
    <property type="protein sequence ID" value="KAJ7041614.1"/>
    <property type="molecule type" value="Genomic_DNA"/>
</dbReference>
<comment type="subcellular location">
    <subcellularLocation>
        <location evidence="1">Nucleus</location>
    </subcellularLocation>
</comment>
<comment type="similarity">
    <text evidence="5">Belongs to the STE12 transcription factor family.</text>
</comment>
<evidence type="ECO:0000256" key="3">
    <source>
        <dbReference type="ARBA" id="ARBA00023163"/>
    </source>
</evidence>
<dbReference type="AlphaFoldDB" id="A0AAD6T882"/>
<dbReference type="Proteomes" id="UP001218188">
    <property type="component" value="Unassembled WGS sequence"/>
</dbReference>
<evidence type="ECO:0000256" key="2">
    <source>
        <dbReference type="ARBA" id="ARBA00023015"/>
    </source>
</evidence>
<dbReference type="GO" id="GO:0005634">
    <property type="term" value="C:nucleus"/>
    <property type="evidence" value="ECO:0007669"/>
    <property type="project" value="UniProtKB-SubCell"/>
</dbReference>
<dbReference type="InterPro" id="IPR052127">
    <property type="entry name" value="STE12_transcription_factor"/>
</dbReference>
<dbReference type="PANTHER" id="PTHR47427:SF1">
    <property type="entry name" value="PROTEIN STE12"/>
    <property type="match status" value="1"/>
</dbReference>
<dbReference type="InterPro" id="IPR003120">
    <property type="entry name" value="Ste12"/>
</dbReference>
<dbReference type="GO" id="GO:1990527">
    <property type="term" value="C:Tec1p-Ste12p-Dig1p complex"/>
    <property type="evidence" value="ECO:0007669"/>
    <property type="project" value="TreeGrafter"/>
</dbReference>
<evidence type="ECO:0000256" key="1">
    <source>
        <dbReference type="ARBA" id="ARBA00004123"/>
    </source>
</evidence>
<keyword evidence="4" id="KW-0539">Nucleus</keyword>
<dbReference type="Pfam" id="PF02200">
    <property type="entry name" value="STE"/>
    <property type="match status" value="1"/>
</dbReference>
<sequence length="144" mass="16185">MGKVSLVIRTRDLSTPVVGERGRCVFSSSLFFSAPPRLASLPFIPRPILFTPPPSTLFTSPNLPIFPSPFAHHPLTSPPFTAHPPTSAEHPALNRFLLPSQEYVLCVLWDGLYCITATDIIRMLVFRFVVRELLYFLIFPRTSC</sequence>
<comment type="caution">
    <text evidence="6">The sequence shown here is derived from an EMBL/GenBank/DDBJ whole genome shotgun (WGS) entry which is preliminary data.</text>
</comment>
<keyword evidence="3" id="KW-0804">Transcription</keyword>
<evidence type="ECO:0000313" key="7">
    <source>
        <dbReference type="Proteomes" id="UP001218188"/>
    </source>
</evidence>
<evidence type="ECO:0000256" key="5">
    <source>
        <dbReference type="ARBA" id="ARBA00024345"/>
    </source>
</evidence>
<evidence type="ECO:0000313" key="6">
    <source>
        <dbReference type="EMBL" id="KAJ7041614.1"/>
    </source>
</evidence>
<evidence type="ECO:0000256" key="4">
    <source>
        <dbReference type="ARBA" id="ARBA00023242"/>
    </source>
</evidence>
<protein>
    <submittedName>
        <fullName evidence="6">Uncharacterized protein</fullName>
    </submittedName>
</protein>
<name>A0AAD6T882_9AGAR</name>
<organism evidence="6 7">
    <name type="scientific">Mycena alexandri</name>
    <dbReference type="NCBI Taxonomy" id="1745969"/>
    <lineage>
        <taxon>Eukaryota</taxon>
        <taxon>Fungi</taxon>
        <taxon>Dikarya</taxon>
        <taxon>Basidiomycota</taxon>
        <taxon>Agaricomycotina</taxon>
        <taxon>Agaricomycetes</taxon>
        <taxon>Agaricomycetidae</taxon>
        <taxon>Agaricales</taxon>
        <taxon>Marasmiineae</taxon>
        <taxon>Mycenaceae</taxon>
        <taxon>Mycena</taxon>
    </lineage>
</organism>
<dbReference type="GO" id="GO:1990526">
    <property type="term" value="C:Ste12p-Dig1p-Dig2p complex"/>
    <property type="evidence" value="ECO:0007669"/>
    <property type="project" value="TreeGrafter"/>
</dbReference>
<proteinExistence type="inferred from homology"/>
<keyword evidence="2" id="KW-0805">Transcription regulation</keyword>